<proteinExistence type="predicted"/>
<evidence type="ECO:0000256" key="1">
    <source>
        <dbReference type="SAM" id="MobiDB-lite"/>
    </source>
</evidence>
<dbReference type="EMBL" id="BGZK01000284">
    <property type="protein sequence ID" value="GBP34138.1"/>
    <property type="molecule type" value="Genomic_DNA"/>
</dbReference>
<sequence length="188" mass="21658">MASLRLAGAGRPPAAPRRRPAERRVLSSPDEWCPMSFSSLNDSYESTFYRSGHSRKKRGGVRPDQTRTDLLLKRIPRINKERRERQRDTDQKKIGKFSTNYGRAFAGADIYWRRGYFGSTSIHNGEVDDSAFRNKSRVVDFVGSEKLQYSQENIFRFYIVFSRDARARGSSEIRRSPSPMQGCDFSES</sequence>
<comment type="caution">
    <text evidence="2">The sequence shown here is derived from an EMBL/GenBank/DDBJ whole genome shotgun (WGS) entry which is preliminary data.</text>
</comment>
<feature type="compositionally biased region" description="Low complexity" evidence="1">
    <location>
        <begin position="1"/>
        <end position="12"/>
    </location>
</feature>
<feature type="region of interest" description="Disordered" evidence="1">
    <location>
        <begin position="1"/>
        <end position="31"/>
    </location>
</feature>
<name>A0A4C1V5N5_EUMVA</name>
<dbReference type="Proteomes" id="UP000299102">
    <property type="component" value="Unassembled WGS sequence"/>
</dbReference>
<dbReference type="AlphaFoldDB" id="A0A4C1V5N5"/>
<evidence type="ECO:0000313" key="3">
    <source>
        <dbReference type="Proteomes" id="UP000299102"/>
    </source>
</evidence>
<protein>
    <submittedName>
        <fullName evidence="2">Uncharacterized protein</fullName>
    </submittedName>
</protein>
<keyword evidence="3" id="KW-1185">Reference proteome</keyword>
<reference evidence="2 3" key="1">
    <citation type="journal article" date="2019" name="Commun. Biol.">
        <title>The bagworm genome reveals a unique fibroin gene that provides high tensile strength.</title>
        <authorList>
            <person name="Kono N."/>
            <person name="Nakamura H."/>
            <person name="Ohtoshi R."/>
            <person name="Tomita M."/>
            <person name="Numata K."/>
            <person name="Arakawa K."/>
        </authorList>
    </citation>
    <scope>NUCLEOTIDE SEQUENCE [LARGE SCALE GENOMIC DNA]</scope>
</reference>
<accession>A0A4C1V5N5</accession>
<evidence type="ECO:0000313" key="2">
    <source>
        <dbReference type="EMBL" id="GBP34138.1"/>
    </source>
</evidence>
<organism evidence="2 3">
    <name type="scientific">Eumeta variegata</name>
    <name type="common">Bagworm moth</name>
    <name type="synonym">Eumeta japonica</name>
    <dbReference type="NCBI Taxonomy" id="151549"/>
    <lineage>
        <taxon>Eukaryota</taxon>
        <taxon>Metazoa</taxon>
        <taxon>Ecdysozoa</taxon>
        <taxon>Arthropoda</taxon>
        <taxon>Hexapoda</taxon>
        <taxon>Insecta</taxon>
        <taxon>Pterygota</taxon>
        <taxon>Neoptera</taxon>
        <taxon>Endopterygota</taxon>
        <taxon>Lepidoptera</taxon>
        <taxon>Glossata</taxon>
        <taxon>Ditrysia</taxon>
        <taxon>Tineoidea</taxon>
        <taxon>Psychidae</taxon>
        <taxon>Oiketicinae</taxon>
        <taxon>Eumeta</taxon>
    </lineage>
</organism>
<gene>
    <name evidence="2" type="ORF">EVAR_28273_1</name>
</gene>